<feature type="chain" id="PRO_5005518213" evidence="1">
    <location>
        <begin position="19"/>
        <end position="128"/>
    </location>
</feature>
<protein>
    <submittedName>
        <fullName evidence="2">Putative ixodes 10 kDa peptide protein</fullName>
    </submittedName>
</protein>
<accession>A0A0K8RLF6</accession>
<feature type="signal peptide" evidence="1">
    <location>
        <begin position="1"/>
        <end position="18"/>
    </location>
</feature>
<evidence type="ECO:0000256" key="1">
    <source>
        <dbReference type="SAM" id="SignalP"/>
    </source>
</evidence>
<sequence>MQLVVFAVVLILPSFLSGESFLTITEISNECEGAIVEGGDLKCTAKESHYSGYDPGKCAVVCEDGTEVKLPYGVCSNNQLKVCTSEVVKRQLRELGIEYVKKEYIKHFVVNFGQFLCKEIILVTVTDQ</sequence>
<dbReference type="AlphaFoldDB" id="A0A0K8RLF6"/>
<dbReference type="EMBL" id="GADI01001871">
    <property type="protein sequence ID" value="JAA71937.1"/>
    <property type="molecule type" value="mRNA"/>
</dbReference>
<reference evidence="2" key="1">
    <citation type="submission" date="2012-12" db="EMBL/GenBank/DDBJ databases">
        <title>Identification and characterization of a phenylalanine ammonia-lyase gene family in Isatis indigotica Fort.</title>
        <authorList>
            <person name="Liu Q."/>
            <person name="Chen J."/>
            <person name="Zhou X."/>
            <person name="Di P."/>
            <person name="Xiao Y."/>
            <person name="Xuan H."/>
            <person name="Zhang L."/>
            <person name="Chen W."/>
        </authorList>
    </citation>
    <scope>NUCLEOTIDE SEQUENCE</scope>
    <source>
        <tissue evidence="2">Salivary gland</tissue>
    </source>
</reference>
<proteinExistence type="evidence at transcript level"/>
<name>A0A0K8RLF6_IXORI</name>
<evidence type="ECO:0000313" key="2">
    <source>
        <dbReference type="EMBL" id="JAA71937.1"/>
    </source>
</evidence>
<organism evidence="2">
    <name type="scientific">Ixodes ricinus</name>
    <name type="common">Common tick</name>
    <name type="synonym">Acarus ricinus</name>
    <dbReference type="NCBI Taxonomy" id="34613"/>
    <lineage>
        <taxon>Eukaryota</taxon>
        <taxon>Metazoa</taxon>
        <taxon>Ecdysozoa</taxon>
        <taxon>Arthropoda</taxon>
        <taxon>Chelicerata</taxon>
        <taxon>Arachnida</taxon>
        <taxon>Acari</taxon>
        <taxon>Parasitiformes</taxon>
        <taxon>Ixodida</taxon>
        <taxon>Ixodoidea</taxon>
        <taxon>Ixodidae</taxon>
        <taxon>Ixodinae</taxon>
        <taxon>Ixodes</taxon>
    </lineage>
</organism>
<keyword evidence="1" id="KW-0732">Signal</keyword>